<evidence type="ECO:0000313" key="9">
    <source>
        <dbReference type="Proteomes" id="UP001138540"/>
    </source>
</evidence>
<evidence type="ECO:0000256" key="6">
    <source>
        <dbReference type="PIRNR" id="PIRNR000099"/>
    </source>
</evidence>
<feature type="binding site" evidence="5">
    <location>
        <position position="262"/>
    </location>
    <ligand>
        <name>Zn(2+)</name>
        <dbReference type="ChEBI" id="CHEBI:29105"/>
    </ligand>
</feature>
<dbReference type="GO" id="GO:0004399">
    <property type="term" value="F:histidinol dehydrogenase activity"/>
    <property type="evidence" value="ECO:0007669"/>
    <property type="project" value="UniProtKB-EC"/>
</dbReference>
<feature type="binding site" evidence="5">
    <location>
        <position position="237"/>
    </location>
    <ligand>
        <name>substrate</name>
    </ligand>
</feature>
<dbReference type="EMBL" id="JACHKA010000001">
    <property type="protein sequence ID" value="MBB5987559.1"/>
    <property type="molecule type" value="Genomic_DNA"/>
</dbReference>
<dbReference type="InterPro" id="IPR022695">
    <property type="entry name" value="Histidinol_DH_monofunct"/>
</dbReference>
<comment type="pathway">
    <text evidence="5">Amino-acid biosynthesis; L-histidine biosynthesis; L-histidine from 5-phospho-alpha-D-ribose 1-diphosphate: step 9/9.</text>
</comment>
<feature type="binding site" evidence="5">
    <location>
        <position position="259"/>
    </location>
    <ligand>
        <name>substrate</name>
    </ligand>
</feature>
<keyword evidence="5" id="KW-0368">Histidine biosynthesis</keyword>
<comment type="caution">
    <text evidence="8">The sequence shown here is derived from an EMBL/GenBank/DDBJ whole genome shotgun (WGS) entry which is preliminary data.</text>
</comment>
<evidence type="ECO:0000256" key="2">
    <source>
        <dbReference type="ARBA" id="ARBA00022723"/>
    </source>
</evidence>
<evidence type="ECO:0000313" key="8">
    <source>
        <dbReference type="EMBL" id="MBB5987559.1"/>
    </source>
</evidence>
<dbReference type="PROSITE" id="PS00611">
    <property type="entry name" value="HISOL_DEHYDROGENASE"/>
    <property type="match status" value="1"/>
</dbReference>
<accession>A0ABR6NJV3</accession>
<feature type="binding site" evidence="5">
    <location>
        <position position="328"/>
    </location>
    <ligand>
        <name>substrate</name>
    </ligand>
</feature>
<feature type="binding site" evidence="5">
    <location>
        <position position="262"/>
    </location>
    <ligand>
        <name>substrate</name>
    </ligand>
</feature>
<dbReference type="Pfam" id="PF00815">
    <property type="entry name" value="Histidinol_dh"/>
    <property type="match status" value="1"/>
</dbReference>
<feature type="binding site" evidence="5">
    <location>
        <position position="214"/>
    </location>
    <ligand>
        <name>NAD(+)</name>
        <dbReference type="ChEBI" id="CHEBI:57540"/>
    </ligand>
</feature>
<dbReference type="InterPro" id="IPR016161">
    <property type="entry name" value="Ald_DH/histidinol_DH"/>
</dbReference>
<dbReference type="SUPFAM" id="SSF53720">
    <property type="entry name" value="ALDH-like"/>
    <property type="match status" value="1"/>
</dbReference>
<dbReference type="PRINTS" id="PR00083">
    <property type="entry name" value="HOLDHDRGNASE"/>
</dbReference>
<evidence type="ECO:0000256" key="5">
    <source>
        <dbReference type="HAMAP-Rule" id="MF_01024"/>
    </source>
</evidence>
<organism evidence="8 9">
    <name type="scientific">Sphingobium lignivorans</name>
    <dbReference type="NCBI Taxonomy" id="2735886"/>
    <lineage>
        <taxon>Bacteria</taxon>
        <taxon>Pseudomonadati</taxon>
        <taxon>Pseudomonadota</taxon>
        <taxon>Alphaproteobacteria</taxon>
        <taxon>Sphingomonadales</taxon>
        <taxon>Sphingomonadaceae</taxon>
        <taxon>Sphingobium</taxon>
    </lineage>
</organism>
<comment type="function">
    <text evidence="5">Catalyzes the sequential NAD-dependent oxidations of L-histidinol to L-histidinaldehyde and then to L-histidine.</text>
</comment>
<evidence type="ECO:0000256" key="4">
    <source>
        <dbReference type="ARBA" id="ARBA00023002"/>
    </source>
</evidence>
<keyword evidence="4 5" id="KW-0560">Oxidoreductase</keyword>
<dbReference type="PIRSF" id="PIRSF000099">
    <property type="entry name" value="Histidinol_dh"/>
    <property type="match status" value="1"/>
</dbReference>
<keyword evidence="5" id="KW-0520">NAD</keyword>
<comment type="cofactor">
    <cofactor evidence="5">
        <name>Zn(2+)</name>
        <dbReference type="ChEBI" id="CHEBI:29105"/>
    </cofactor>
    <text evidence="5">Binds 1 zinc ion per subunit.</text>
</comment>
<evidence type="ECO:0000256" key="3">
    <source>
        <dbReference type="ARBA" id="ARBA00022833"/>
    </source>
</evidence>
<dbReference type="InterPro" id="IPR001692">
    <property type="entry name" value="Histidinol_DH_CS"/>
</dbReference>
<feature type="binding site" evidence="5">
    <location>
        <position position="420"/>
    </location>
    <ligand>
        <name>substrate</name>
    </ligand>
</feature>
<dbReference type="Gene3D" id="3.40.50.1980">
    <property type="entry name" value="Nitrogenase molybdenum iron protein domain"/>
    <property type="match status" value="2"/>
</dbReference>
<dbReference type="Gene3D" id="1.20.5.1300">
    <property type="match status" value="1"/>
</dbReference>
<protein>
    <recommendedName>
        <fullName evidence="5">Histidinol dehydrogenase</fullName>
        <shortName evidence="5">HDH</shortName>
        <ecNumber evidence="5">1.1.1.23</ecNumber>
    </recommendedName>
</protein>
<feature type="binding site" evidence="5">
    <location>
        <position position="420"/>
    </location>
    <ligand>
        <name>Zn(2+)</name>
        <dbReference type="ChEBI" id="CHEBI:29105"/>
    </ligand>
</feature>
<dbReference type="InterPro" id="IPR012131">
    <property type="entry name" value="Hstdl_DH"/>
</dbReference>
<evidence type="ECO:0000256" key="7">
    <source>
        <dbReference type="RuleBase" id="RU004175"/>
    </source>
</evidence>
<feature type="binding site" evidence="5">
    <location>
        <position position="130"/>
    </location>
    <ligand>
        <name>NAD(+)</name>
        <dbReference type="ChEBI" id="CHEBI:57540"/>
    </ligand>
</feature>
<feature type="active site" description="Proton acceptor" evidence="5">
    <location>
        <position position="327"/>
    </location>
</feature>
<feature type="binding site" evidence="5">
    <location>
        <position position="361"/>
    </location>
    <ligand>
        <name>Zn(2+)</name>
        <dbReference type="ChEBI" id="CHEBI:29105"/>
    </ligand>
</feature>
<evidence type="ECO:0000256" key="1">
    <source>
        <dbReference type="ARBA" id="ARBA00010178"/>
    </source>
</evidence>
<feature type="active site" description="Proton acceptor" evidence="5">
    <location>
        <position position="328"/>
    </location>
</feature>
<comment type="catalytic activity">
    <reaction evidence="5">
        <text>L-histidinol + 2 NAD(+) + H2O = L-histidine + 2 NADH + 3 H(+)</text>
        <dbReference type="Rhea" id="RHEA:20641"/>
        <dbReference type="ChEBI" id="CHEBI:15377"/>
        <dbReference type="ChEBI" id="CHEBI:15378"/>
        <dbReference type="ChEBI" id="CHEBI:57540"/>
        <dbReference type="ChEBI" id="CHEBI:57595"/>
        <dbReference type="ChEBI" id="CHEBI:57699"/>
        <dbReference type="ChEBI" id="CHEBI:57945"/>
        <dbReference type="EC" id="1.1.1.23"/>
    </reaction>
</comment>
<dbReference type="RefSeq" id="WP_184156152.1">
    <property type="nucleotide sequence ID" value="NZ_JACHKA010000001.1"/>
</dbReference>
<sequence>MPLRLDVAGTGFAEAFEQLVNARREADEDVAQAVRGIIAQVRTQGDAALAALTGRFDGFDLDAHGWTIPVEQTAAAYEAIDADLRAALELAAERIAAYHEKQKPGDSGWTDAAGVRLGARWNAVEAAGIYVPGGLAAYPSSLLMNAIPAKVAGVERIVMMSPTPGGQLNQAVLAAAHIAGVTEIWRVGGAQAIAALAYGTGRIAPVDVIVGPGNAWVAEAKRQVYGVVGIDMVAGPSEIVVVADGQNDPDWIAADLLSQAEHDPTSQSILFTDDAAFADAVAAAVERQLGVLATGARARQSWEANGAIIHVARLEDAMPLVDRLAPEHLELAVDEPQPLFDRVRHAGSVFLGRMTPEAIGDYVAGPNHVLPTGRRARFSSGLSVLDFMKRTSFLQLDADAIGAIGPAAVAMARAEGLPAHAASVAVRLARQES</sequence>
<proteinExistence type="inferred from homology"/>
<dbReference type="Proteomes" id="UP001138540">
    <property type="component" value="Unassembled WGS sequence"/>
</dbReference>
<comment type="similarity">
    <text evidence="1 5 6 7">Belongs to the histidinol dehydrogenase family.</text>
</comment>
<dbReference type="HAMAP" id="MF_01024">
    <property type="entry name" value="HisD"/>
    <property type="match status" value="1"/>
</dbReference>
<feature type="binding site" evidence="5">
    <location>
        <position position="259"/>
    </location>
    <ligand>
        <name>Zn(2+)</name>
        <dbReference type="ChEBI" id="CHEBI:29105"/>
    </ligand>
</feature>
<name>A0ABR6NJV3_9SPHN</name>
<feature type="binding site" evidence="5">
    <location>
        <position position="191"/>
    </location>
    <ligand>
        <name>NAD(+)</name>
        <dbReference type="ChEBI" id="CHEBI:57540"/>
    </ligand>
</feature>
<gene>
    <name evidence="5" type="primary">hisD</name>
    <name evidence="8" type="ORF">HNP60_003533</name>
</gene>
<dbReference type="CDD" id="cd06572">
    <property type="entry name" value="Histidinol_dh"/>
    <property type="match status" value="1"/>
</dbReference>
<feature type="binding site" evidence="5">
    <location>
        <position position="415"/>
    </location>
    <ligand>
        <name>substrate</name>
    </ligand>
</feature>
<feature type="binding site" evidence="5">
    <location>
        <position position="361"/>
    </location>
    <ligand>
        <name>substrate</name>
    </ligand>
</feature>
<keyword evidence="9" id="KW-1185">Reference proteome</keyword>
<keyword evidence="5" id="KW-0028">Amino-acid biosynthesis</keyword>
<keyword evidence="3 5" id="KW-0862">Zinc</keyword>
<dbReference type="PANTHER" id="PTHR21256:SF2">
    <property type="entry name" value="HISTIDINE BIOSYNTHESIS TRIFUNCTIONAL PROTEIN"/>
    <property type="match status" value="1"/>
</dbReference>
<reference evidence="8 9" key="1">
    <citation type="submission" date="2020-08" db="EMBL/GenBank/DDBJ databases">
        <title>Exploring microbial biodiversity for novel pathways involved in the catabolism of aromatic compounds derived from lignin.</title>
        <authorList>
            <person name="Elkins J."/>
        </authorList>
    </citation>
    <scope>NUCLEOTIDE SEQUENCE [LARGE SCALE GENOMIC DNA]</scope>
    <source>
        <strain evidence="8 9">B1D3A</strain>
    </source>
</reference>
<dbReference type="NCBIfam" id="TIGR00069">
    <property type="entry name" value="hisD"/>
    <property type="match status" value="1"/>
</dbReference>
<keyword evidence="2 5" id="KW-0479">Metal-binding</keyword>
<dbReference type="PANTHER" id="PTHR21256">
    <property type="entry name" value="HISTIDINOL DEHYDROGENASE HDH"/>
    <property type="match status" value="1"/>
</dbReference>
<dbReference type="EC" id="1.1.1.23" evidence="5"/>